<evidence type="ECO:0000313" key="2">
    <source>
        <dbReference type="EMBL" id="GAF44306.1"/>
    </source>
</evidence>
<protein>
    <recommendedName>
        <fullName evidence="4">Transcriptional regulator</fullName>
    </recommendedName>
</protein>
<dbReference type="PANTHER" id="PTHR35010:SF2">
    <property type="entry name" value="BLL4672 PROTEIN"/>
    <property type="match status" value="1"/>
</dbReference>
<evidence type="ECO:0000256" key="1">
    <source>
        <dbReference type="SAM" id="MobiDB-lite"/>
    </source>
</evidence>
<dbReference type="PANTHER" id="PTHR35010">
    <property type="entry name" value="BLL4672 PROTEIN-RELATED"/>
    <property type="match status" value="1"/>
</dbReference>
<comment type="caution">
    <text evidence="2">The sequence shown here is derived from an EMBL/GenBank/DDBJ whole genome shotgun (WGS) entry which is preliminary data.</text>
</comment>
<feature type="compositionally biased region" description="Basic and acidic residues" evidence="1">
    <location>
        <begin position="73"/>
        <end position="96"/>
    </location>
</feature>
<organism evidence="2 3">
    <name type="scientific">Rhodococcus wratislaviensis NBRC 100605</name>
    <dbReference type="NCBI Taxonomy" id="1219028"/>
    <lineage>
        <taxon>Bacteria</taxon>
        <taxon>Bacillati</taxon>
        <taxon>Actinomycetota</taxon>
        <taxon>Actinomycetes</taxon>
        <taxon>Mycobacteriales</taxon>
        <taxon>Nocardiaceae</taxon>
        <taxon>Rhodococcus</taxon>
    </lineage>
</organism>
<keyword evidence="3" id="KW-1185">Reference proteome</keyword>
<sequence>MDNQIEVREFLRTQRGRIGPTQAGLVTGARHRRVPGLRREEVALPAGISIDYYARMERGNLLIPTPLTEGSYTDEKSKHAGDRREFQARRDRTIAA</sequence>
<evidence type="ECO:0008006" key="4">
    <source>
        <dbReference type="Google" id="ProtNLM"/>
    </source>
</evidence>
<proteinExistence type="predicted"/>
<reference evidence="2 3" key="1">
    <citation type="submission" date="2014-02" db="EMBL/GenBank/DDBJ databases">
        <title>Whole genome shotgun sequence of Rhodococcus wratislaviensis NBRC 100605.</title>
        <authorList>
            <person name="Hosoyama A."/>
            <person name="Tsuchikane K."/>
            <person name="Yoshida I."/>
            <person name="Ohji S."/>
            <person name="Ichikawa N."/>
            <person name="Yamazoe A."/>
            <person name="Fujita N."/>
        </authorList>
    </citation>
    <scope>NUCLEOTIDE SEQUENCE [LARGE SCALE GENOMIC DNA]</scope>
    <source>
        <strain evidence="2 3">NBRC 100605</strain>
    </source>
</reference>
<dbReference type="Proteomes" id="UP000019491">
    <property type="component" value="Unassembled WGS sequence"/>
</dbReference>
<gene>
    <name evidence="2" type="ORF">RW1_012_01250</name>
</gene>
<accession>X0Q1Z8</accession>
<dbReference type="EMBL" id="BAWF01000012">
    <property type="protein sequence ID" value="GAF44306.1"/>
    <property type="molecule type" value="Genomic_DNA"/>
</dbReference>
<dbReference type="AlphaFoldDB" id="X0Q1Z8"/>
<name>X0Q1Z8_RHOWR</name>
<feature type="region of interest" description="Disordered" evidence="1">
    <location>
        <begin position="65"/>
        <end position="96"/>
    </location>
</feature>
<evidence type="ECO:0000313" key="3">
    <source>
        <dbReference type="Proteomes" id="UP000019491"/>
    </source>
</evidence>